<dbReference type="InterPro" id="IPR036866">
    <property type="entry name" value="RibonucZ/Hydroxyglut_hydro"/>
</dbReference>
<evidence type="ECO:0000313" key="3">
    <source>
        <dbReference type="Proteomes" id="UP000292120"/>
    </source>
</evidence>
<dbReference type="SMART" id="SM00849">
    <property type="entry name" value="Lactamase_B"/>
    <property type="match status" value="1"/>
</dbReference>
<keyword evidence="2" id="KW-0378">Hydrolase</keyword>
<organism evidence="2 3">
    <name type="scientific">Aquabacterium lacunae</name>
    <dbReference type="NCBI Taxonomy" id="2528630"/>
    <lineage>
        <taxon>Bacteria</taxon>
        <taxon>Pseudomonadati</taxon>
        <taxon>Pseudomonadota</taxon>
        <taxon>Betaproteobacteria</taxon>
        <taxon>Burkholderiales</taxon>
        <taxon>Aquabacterium</taxon>
    </lineage>
</organism>
<keyword evidence="3" id="KW-1185">Reference proteome</keyword>
<dbReference type="Pfam" id="PF00753">
    <property type="entry name" value="Lactamase_B"/>
    <property type="match status" value="1"/>
</dbReference>
<dbReference type="SUPFAM" id="SSF56281">
    <property type="entry name" value="Metallo-hydrolase/oxidoreductase"/>
    <property type="match status" value="1"/>
</dbReference>
<reference evidence="2 3" key="1">
    <citation type="submission" date="2019-02" db="EMBL/GenBank/DDBJ databases">
        <title>Aquabacterium sp. strain KMB7.</title>
        <authorList>
            <person name="Chen W.-M."/>
        </authorList>
    </citation>
    <scope>NUCLEOTIDE SEQUENCE [LARGE SCALE GENOMIC DNA]</scope>
    <source>
        <strain evidence="2 3">KMB7</strain>
    </source>
</reference>
<feature type="domain" description="Metallo-beta-lactamase" evidence="1">
    <location>
        <begin position="7"/>
        <end position="194"/>
    </location>
</feature>
<dbReference type="CDD" id="cd06262">
    <property type="entry name" value="metallo-hydrolase-like_MBL-fold"/>
    <property type="match status" value="1"/>
</dbReference>
<name>A0A4Q9GVR4_9BURK</name>
<proteinExistence type="predicted"/>
<accession>A0A4Q9GVR4</accession>
<evidence type="ECO:0000259" key="1">
    <source>
        <dbReference type="SMART" id="SM00849"/>
    </source>
</evidence>
<dbReference type="PANTHER" id="PTHR42951">
    <property type="entry name" value="METALLO-BETA-LACTAMASE DOMAIN-CONTAINING"/>
    <property type="match status" value="1"/>
</dbReference>
<sequence>MSRGWLSSNQVVFTAEGCDTAVVDTGHVREVQATLALTAQALAGRPLQRIVNTHLHSDHAGGNAALQAAHPGVRVSIPPGLAEAVQQWDEVALSYRDTDQTCPRFLHDDTLPLQGHVQLGGWPWQVLPADGHDRHMVMLWCEPLGVLISADALWQQGFGVLFPELAGEPGAFEAQWATLDTIERLQPRWVIPGHGDPFCTVGEAIAGARSRLQWLAEDPSRHAQVALKGLVAFGLMERGQMPLAGVTRLIGQGLMAQPGFARWFDEPAQTLAERVMAQLVRAGVAREIGPETWGTVDARP</sequence>
<dbReference type="InterPro" id="IPR001279">
    <property type="entry name" value="Metallo-B-lactamas"/>
</dbReference>
<dbReference type="GO" id="GO:0016787">
    <property type="term" value="F:hydrolase activity"/>
    <property type="evidence" value="ECO:0007669"/>
    <property type="project" value="UniProtKB-KW"/>
</dbReference>
<dbReference type="Proteomes" id="UP000292120">
    <property type="component" value="Unassembled WGS sequence"/>
</dbReference>
<dbReference type="InterPro" id="IPR050855">
    <property type="entry name" value="NDM-1-like"/>
</dbReference>
<dbReference type="Gene3D" id="3.60.15.10">
    <property type="entry name" value="Ribonuclease Z/Hydroxyacylglutathione hydrolase-like"/>
    <property type="match status" value="1"/>
</dbReference>
<protein>
    <submittedName>
        <fullName evidence="2">MBL fold metallo-hydrolase</fullName>
    </submittedName>
</protein>
<dbReference type="OrthoDB" id="2971563at2"/>
<dbReference type="AlphaFoldDB" id="A0A4Q9GVR4"/>
<dbReference type="EMBL" id="SIXI01000008">
    <property type="protein sequence ID" value="TBO27976.1"/>
    <property type="molecule type" value="Genomic_DNA"/>
</dbReference>
<evidence type="ECO:0000313" key="2">
    <source>
        <dbReference type="EMBL" id="TBO27976.1"/>
    </source>
</evidence>
<gene>
    <name evidence="2" type="ORF">EYS42_15890</name>
</gene>
<comment type="caution">
    <text evidence="2">The sequence shown here is derived from an EMBL/GenBank/DDBJ whole genome shotgun (WGS) entry which is preliminary data.</text>
</comment>